<dbReference type="GO" id="GO:0000287">
    <property type="term" value="F:magnesium ion binding"/>
    <property type="evidence" value="ECO:0007669"/>
    <property type="project" value="UniProtKB-UniRule"/>
</dbReference>
<feature type="binding site" evidence="11">
    <location>
        <position position="50"/>
    </location>
    <ligand>
        <name>substrate</name>
    </ligand>
</feature>
<feature type="binding site" evidence="11">
    <location>
        <position position="200"/>
    </location>
    <ligand>
        <name>substrate</name>
    </ligand>
</feature>
<evidence type="ECO:0000256" key="10">
    <source>
        <dbReference type="ARBA" id="ARBA00022977"/>
    </source>
</evidence>
<comment type="function">
    <text evidence="11">Catalyzes the phosphorylation of the hydroxyl group of 4-methyl-5-beta-hydroxyethylthiazole (THZ).</text>
</comment>
<dbReference type="OrthoDB" id="8909021at2"/>
<gene>
    <name evidence="11" type="primary">thiM</name>
    <name evidence="12" type="ORF">EV684_10646</name>
</gene>
<evidence type="ECO:0000256" key="6">
    <source>
        <dbReference type="ARBA" id="ARBA00022741"/>
    </source>
</evidence>
<keyword evidence="4 11" id="KW-0808">Transferase</keyword>
<evidence type="ECO:0000256" key="4">
    <source>
        <dbReference type="ARBA" id="ARBA00022679"/>
    </source>
</evidence>
<keyword evidence="5 11" id="KW-0479">Metal-binding</keyword>
<proteinExistence type="inferred from homology"/>
<evidence type="ECO:0000313" key="12">
    <source>
        <dbReference type="EMBL" id="TCP02484.1"/>
    </source>
</evidence>
<dbReference type="NCBIfam" id="NF006830">
    <property type="entry name" value="PRK09355.1"/>
    <property type="match status" value="1"/>
</dbReference>
<dbReference type="UniPathway" id="UPA00060">
    <property type="reaction ID" value="UER00139"/>
</dbReference>
<feature type="binding site" evidence="11">
    <location>
        <position position="126"/>
    </location>
    <ligand>
        <name>ATP</name>
        <dbReference type="ChEBI" id="CHEBI:30616"/>
    </ligand>
</feature>
<dbReference type="SUPFAM" id="SSF53613">
    <property type="entry name" value="Ribokinase-like"/>
    <property type="match status" value="1"/>
</dbReference>
<evidence type="ECO:0000256" key="3">
    <source>
        <dbReference type="ARBA" id="ARBA00004868"/>
    </source>
</evidence>
<dbReference type="GO" id="GO:0009229">
    <property type="term" value="P:thiamine diphosphate biosynthetic process"/>
    <property type="evidence" value="ECO:0007669"/>
    <property type="project" value="UniProtKB-UniRule"/>
</dbReference>
<evidence type="ECO:0000256" key="11">
    <source>
        <dbReference type="HAMAP-Rule" id="MF_00228"/>
    </source>
</evidence>
<comment type="similarity">
    <text evidence="11">Belongs to the Thz kinase family.</text>
</comment>
<evidence type="ECO:0000256" key="1">
    <source>
        <dbReference type="ARBA" id="ARBA00001771"/>
    </source>
</evidence>
<evidence type="ECO:0000256" key="9">
    <source>
        <dbReference type="ARBA" id="ARBA00022842"/>
    </source>
</evidence>
<keyword evidence="8 11" id="KW-0067">ATP-binding</keyword>
<dbReference type="GO" id="GO:0009228">
    <property type="term" value="P:thiamine biosynthetic process"/>
    <property type="evidence" value="ECO:0007669"/>
    <property type="project" value="UniProtKB-KW"/>
</dbReference>
<protein>
    <recommendedName>
        <fullName evidence="11">Hydroxyethylthiazole kinase</fullName>
        <ecNumber evidence="11">2.7.1.50</ecNumber>
    </recommendedName>
    <alternativeName>
        <fullName evidence="11">4-methyl-5-beta-hydroxyethylthiazole kinase</fullName>
        <shortName evidence="11">TH kinase</shortName>
        <shortName evidence="11">Thz kinase</shortName>
    </alternativeName>
</protein>
<evidence type="ECO:0000256" key="8">
    <source>
        <dbReference type="ARBA" id="ARBA00022840"/>
    </source>
</evidence>
<keyword evidence="10 11" id="KW-0784">Thiamine biosynthesis</keyword>
<dbReference type="InterPro" id="IPR000417">
    <property type="entry name" value="Hyethyz_kinase"/>
</dbReference>
<dbReference type="Gene3D" id="3.40.1190.20">
    <property type="match status" value="1"/>
</dbReference>
<dbReference type="Pfam" id="PF02110">
    <property type="entry name" value="HK"/>
    <property type="match status" value="1"/>
</dbReference>
<organism evidence="12 13">
    <name type="scientific">Rubrivivax gelatinosus</name>
    <name type="common">Rhodocyclus gelatinosus</name>
    <name type="synonym">Rhodopseudomonas gelatinosa</name>
    <dbReference type="NCBI Taxonomy" id="28068"/>
    <lineage>
        <taxon>Bacteria</taxon>
        <taxon>Pseudomonadati</taxon>
        <taxon>Pseudomonadota</taxon>
        <taxon>Betaproteobacteria</taxon>
        <taxon>Burkholderiales</taxon>
        <taxon>Sphaerotilaceae</taxon>
        <taxon>Rubrivivax</taxon>
    </lineage>
</organism>
<dbReference type="RefSeq" id="WP_132646981.1">
    <property type="nucleotide sequence ID" value="NZ_CP181386.1"/>
</dbReference>
<keyword evidence="6 11" id="KW-0547">Nucleotide-binding</keyword>
<keyword evidence="9 11" id="KW-0460">Magnesium</keyword>
<dbReference type="NCBIfam" id="TIGR00694">
    <property type="entry name" value="thiM"/>
    <property type="match status" value="1"/>
</dbReference>
<comment type="cofactor">
    <cofactor evidence="2 11">
        <name>Mg(2+)</name>
        <dbReference type="ChEBI" id="CHEBI:18420"/>
    </cofactor>
</comment>
<keyword evidence="7 11" id="KW-0418">Kinase</keyword>
<dbReference type="GO" id="GO:0004417">
    <property type="term" value="F:hydroxyethylthiazole kinase activity"/>
    <property type="evidence" value="ECO:0007669"/>
    <property type="project" value="UniProtKB-UniRule"/>
</dbReference>
<dbReference type="EMBL" id="SLXD01000006">
    <property type="protein sequence ID" value="TCP02484.1"/>
    <property type="molecule type" value="Genomic_DNA"/>
</dbReference>
<sequence length="276" mass="28056">MARTTLQARDLWADIDAVRQRRPLVHSITNVVVTNFNANVLLAAGASPVMTQAHEELEDMVAIAQALVINIGTLDAYAVEAMTMALRAANARGVPVALDPVGAGATAYRNRTLAALLAAGRPTAIRGNASEIMSLAGEAVATRGVDSSAGAEAALAPALALAANHGAVVCVSGAVDHVVAPDGRVLRLGNGHEWMTRITGVGCSLTALVGAFCAVQPDAWRATAAATALMGVAGEIAAEQARARGAGVGTMAALLVDALQLVDEAGFLARARLVDD</sequence>
<dbReference type="Proteomes" id="UP000295106">
    <property type="component" value="Unassembled WGS sequence"/>
</dbReference>
<evidence type="ECO:0000256" key="7">
    <source>
        <dbReference type="ARBA" id="ARBA00022777"/>
    </source>
</evidence>
<evidence type="ECO:0000313" key="13">
    <source>
        <dbReference type="Proteomes" id="UP000295106"/>
    </source>
</evidence>
<feature type="binding site" evidence="11">
    <location>
        <position position="172"/>
    </location>
    <ligand>
        <name>ATP</name>
        <dbReference type="ChEBI" id="CHEBI:30616"/>
    </ligand>
</feature>
<dbReference type="EC" id="2.7.1.50" evidence="11"/>
<comment type="catalytic activity">
    <reaction evidence="1 11">
        <text>5-(2-hydroxyethyl)-4-methylthiazole + ATP = 4-methyl-5-(2-phosphooxyethyl)-thiazole + ADP + H(+)</text>
        <dbReference type="Rhea" id="RHEA:24212"/>
        <dbReference type="ChEBI" id="CHEBI:15378"/>
        <dbReference type="ChEBI" id="CHEBI:17957"/>
        <dbReference type="ChEBI" id="CHEBI:30616"/>
        <dbReference type="ChEBI" id="CHEBI:58296"/>
        <dbReference type="ChEBI" id="CHEBI:456216"/>
        <dbReference type="EC" id="2.7.1.50"/>
    </reaction>
</comment>
<accession>A0A4R2MDD7</accession>
<name>A0A4R2MDD7_RUBGE</name>
<dbReference type="GO" id="GO:0005524">
    <property type="term" value="F:ATP binding"/>
    <property type="evidence" value="ECO:0007669"/>
    <property type="project" value="UniProtKB-UniRule"/>
</dbReference>
<dbReference type="AlphaFoldDB" id="A0A4R2MDD7"/>
<dbReference type="InterPro" id="IPR029056">
    <property type="entry name" value="Ribokinase-like"/>
</dbReference>
<comment type="pathway">
    <text evidence="3 11">Cofactor biosynthesis; thiamine diphosphate biosynthesis; 4-methyl-5-(2-phosphoethyl)-thiazole from 5-(2-hydroxyethyl)-4-methylthiazole: step 1/1.</text>
</comment>
<dbReference type="CDD" id="cd01170">
    <property type="entry name" value="THZ_kinase"/>
    <property type="match status" value="1"/>
</dbReference>
<comment type="caution">
    <text evidence="12">The sequence shown here is derived from an EMBL/GenBank/DDBJ whole genome shotgun (WGS) entry which is preliminary data.</text>
</comment>
<dbReference type="HAMAP" id="MF_00228">
    <property type="entry name" value="Thz_kinase"/>
    <property type="match status" value="1"/>
</dbReference>
<dbReference type="GeneID" id="99683447"/>
<dbReference type="PIRSF" id="PIRSF000513">
    <property type="entry name" value="Thz_kinase"/>
    <property type="match status" value="1"/>
</dbReference>
<evidence type="ECO:0000256" key="5">
    <source>
        <dbReference type="ARBA" id="ARBA00022723"/>
    </source>
</evidence>
<reference evidence="12 13" key="1">
    <citation type="submission" date="2019-03" db="EMBL/GenBank/DDBJ databases">
        <title>Genomic Encyclopedia of Type Strains, Phase IV (KMG-IV): sequencing the most valuable type-strain genomes for metagenomic binning, comparative biology and taxonomic classification.</title>
        <authorList>
            <person name="Goeker M."/>
        </authorList>
    </citation>
    <scope>NUCLEOTIDE SEQUENCE [LARGE SCALE GENOMIC DNA]</scope>
    <source>
        <strain evidence="12 13">DSM 1709</strain>
    </source>
</reference>
<evidence type="ECO:0000256" key="2">
    <source>
        <dbReference type="ARBA" id="ARBA00001946"/>
    </source>
</evidence>
<dbReference type="PRINTS" id="PR01099">
    <property type="entry name" value="HYETHTZKNASE"/>
</dbReference>